<evidence type="ECO:0000313" key="5">
    <source>
        <dbReference type="EMBL" id="ORZ38065.1"/>
    </source>
</evidence>
<dbReference type="InterPro" id="IPR007052">
    <property type="entry name" value="CS_dom"/>
</dbReference>
<dbReference type="SMART" id="SM00671">
    <property type="entry name" value="SEL1"/>
    <property type="match status" value="5"/>
</dbReference>
<dbReference type="AlphaFoldDB" id="A0A1Y2HTZ0"/>
<dbReference type="InterPro" id="IPR011990">
    <property type="entry name" value="TPR-like_helical_dom_sf"/>
</dbReference>
<dbReference type="SUPFAM" id="SSF81901">
    <property type="entry name" value="HCP-like"/>
    <property type="match status" value="2"/>
</dbReference>
<dbReference type="Gene3D" id="2.60.40.790">
    <property type="match status" value="1"/>
</dbReference>
<feature type="region of interest" description="Disordered" evidence="2">
    <location>
        <begin position="400"/>
        <end position="426"/>
    </location>
</feature>
<dbReference type="OrthoDB" id="416217at2759"/>
<dbReference type="InterPro" id="IPR006597">
    <property type="entry name" value="Sel1-like"/>
</dbReference>
<dbReference type="Proteomes" id="UP000193411">
    <property type="component" value="Unassembled WGS sequence"/>
</dbReference>
<accession>A0A1Y2HTZ0</accession>
<name>A0A1Y2HTZ0_9FUNG</name>
<dbReference type="EMBL" id="MCFL01000010">
    <property type="protein sequence ID" value="ORZ38065.1"/>
    <property type="molecule type" value="Genomic_DNA"/>
</dbReference>
<protein>
    <recommendedName>
        <fullName evidence="4">CS domain-containing protein</fullName>
    </recommendedName>
</protein>
<evidence type="ECO:0000256" key="2">
    <source>
        <dbReference type="SAM" id="MobiDB-lite"/>
    </source>
</evidence>
<keyword evidence="3" id="KW-0812">Transmembrane</keyword>
<dbReference type="GO" id="GO:0005789">
    <property type="term" value="C:endoplasmic reticulum membrane"/>
    <property type="evidence" value="ECO:0007669"/>
    <property type="project" value="TreeGrafter"/>
</dbReference>
<dbReference type="PANTHER" id="PTHR11102">
    <property type="entry name" value="SEL-1-LIKE PROTEIN"/>
    <property type="match status" value="1"/>
</dbReference>
<dbReference type="SUPFAM" id="SSF49764">
    <property type="entry name" value="HSP20-like chaperones"/>
    <property type="match status" value="1"/>
</dbReference>
<dbReference type="InterPro" id="IPR050767">
    <property type="entry name" value="Sel1_AlgK"/>
</dbReference>
<feature type="domain" description="CS" evidence="4">
    <location>
        <begin position="24"/>
        <end position="125"/>
    </location>
</feature>
<dbReference type="InterPro" id="IPR008978">
    <property type="entry name" value="HSP20-like_chaperone"/>
</dbReference>
<dbReference type="STRING" id="765915.A0A1Y2HTZ0"/>
<evidence type="ECO:0000256" key="3">
    <source>
        <dbReference type="SAM" id="Phobius"/>
    </source>
</evidence>
<dbReference type="PANTHER" id="PTHR11102:SF147">
    <property type="entry name" value="SEL1L ADAPTOR SUBUNIT OF ERAD E3 UBIQUITIN LIGASE"/>
    <property type="match status" value="1"/>
</dbReference>
<feature type="region of interest" description="Disordered" evidence="2">
    <location>
        <begin position="1"/>
        <end position="27"/>
    </location>
</feature>
<feature type="region of interest" description="Disordered" evidence="2">
    <location>
        <begin position="262"/>
        <end position="283"/>
    </location>
</feature>
<feature type="compositionally biased region" description="Low complexity" evidence="2">
    <location>
        <begin position="270"/>
        <end position="281"/>
    </location>
</feature>
<organism evidence="5 6">
    <name type="scientific">Catenaria anguillulae PL171</name>
    <dbReference type="NCBI Taxonomy" id="765915"/>
    <lineage>
        <taxon>Eukaryota</taxon>
        <taxon>Fungi</taxon>
        <taxon>Fungi incertae sedis</taxon>
        <taxon>Blastocladiomycota</taxon>
        <taxon>Blastocladiomycetes</taxon>
        <taxon>Blastocladiales</taxon>
        <taxon>Catenariaceae</taxon>
        <taxon>Catenaria</taxon>
    </lineage>
</organism>
<dbReference type="Gene3D" id="1.25.40.10">
    <property type="entry name" value="Tetratricopeptide repeat domain"/>
    <property type="match status" value="2"/>
</dbReference>
<comment type="caution">
    <text evidence="5">The sequence shown here is derived from an EMBL/GenBank/DDBJ whole genome shotgun (WGS) entry which is preliminary data.</text>
</comment>
<comment type="similarity">
    <text evidence="1">Belongs to the sel-1 family.</text>
</comment>
<dbReference type="Pfam" id="PF08238">
    <property type="entry name" value="Sel1"/>
    <property type="match status" value="4"/>
</dbReference>
<reference evidence="5 6" key="1">
    <citation type="submission" date="2016-07" db="EMBL/GenBank/DDBJ databases">
        <title>Pervasive Adenine N6-methylation of Active Genes in Fungi.</title>
        <authorList>
            <consortium name="DOE Joint Genome Institute"/>
            <person name="Mondo S.J."/>
            <person name="Dannebaum R.O."/>
            <person name="Kuo R.C."/>
            <person name="Labutti K."/>
            <person name="Haridas S."/>
            <person name="Kuo A."/>
            <person name="Salamov A."/>
            <person name="Ahrendt S.R."/>
            <person name="Lipzen A."/>
            <person name="Sullivan W."/>
            <person name="Andreopoulos W.B."/>
            <person name="Clum A."/>
            <person name="Lindquist E."/>
            <person name="Daum C."/>
            <person name="Ramamoorthy G.K."/>
            <person name="Gryganskyi A."/>
            <person name="Culley D."/>
            <person name="Magnuson J.K."/>
            <person name="James T.Y."/>
            <person name="O'Malley M.A."/>
            <person name="Stajich J.E."/>
            <person name="Spatafora J.W."/>
            <person name="Visel A."/>
            <person name="Grigoriev I.V."/>
        </authorList>
    </citation>
    <scope>NUCLEOTIDE SEQUENCE [LARGE SCALE GENOMIC DNA]</scope>
    <source>
        <strain evidence="5 6">PL171</strain>
    </source>
</reference>
<keyword evidence="6" id="KW-1185">Reference proteome</keyword>
<feature type="compositionally biased region" description="Basic residues" evidence="2">
    <location>
        <begin position="411"/>
        <end position="424"/>
    </location>
</feature>
<gene>
    <name evidence="5" type="ORF">BCR44DRAFT_391719</name>
</gene>
<sequence length="460" mass="49335">MTTPSPQAQPQPQVQPQPQREPSSQPTWYSFTQTQDQLAISFTLPADSAPSAKPKISIQPDSLSAHFGASASSQDDRLTFISGTLFARVLPHDSLWQIEKHPVTGLRTVTIHLEKESAIDWPVVISESDPMDSTSCFYLAQFLEPLDPPRAFDLYTRGAQAGNVACMLKVAAFYEVGNEQAPMVPVCKDLAASVAWHKKAAHAPVSQYTAEHVAEACYILASAYQSGHGLVQDVPVALALYDRAMDLAAGVLSGSGSGSGSAFDSTNAKSQSPVTESPSSSKLAPVSQLAGDAKLKQLITVSAFQVGLMYFERQAYTDAHKYWDRSAANGHPQSLFNLGVMYLNGRGVDRDLERALELMHKGVEADHTGRLAIPEGLEEAVQQEREAKLSANRGTIGESEETVVAGGVHTPRGHGKKQRKKKRGAQSADGVSEVLVGLGVVVAVVGVAAVWYFRASRGQA</sequence>
<dbReference type="PROSITE" id="PS51203">
    <property type="entry name" value="CS"/>
    <property type="match status" value="1"/>
</dbReference>
<proteinExistence type="inferred from homology"/>
<keyword evidence="3" id="KW-1133">Transmembrane helix</keyword>
<evidence type="ECO:0000313" key="6">
    <source>
        <dbReference type="Proteomes" id="UP000193411"/>
    </source>
</evidence>
<feature type="transmembrane region" description="Helical" evidence="3">
    <location>
        <begin position="434"/>
        <end position="453"/>
    </location>
</feature>
<dbReference type="Pfam" id="PF04969">
    <property type="entry name" value="CS"/>
    <property type="match status" value="1"/>
</dbReference>
<evidence type="ECO:0000259" key="4">
    <source>
        <dbReference type="PROSITE" id="PS51203"/>
    </source>
</evidence>
<dbReference type="GO" id="GO:0036503">
    <property type="term" value="P:ERAD pathway"/>
    <property type="evidence" value="ECO:0007669"/>
    <property type="project" value="TreeGrafter"/>
</dbReference>
<evidence type="ECO:0000256" key="1">
    <source>
        <dbReference type="ARBA" id="ARBA00038101"/>
    </source>
</evidence>
<feature type="compositionally biased region" description="Low complexity" evidence="2">
    <location>
        <begin position="16"/>
        <end position="26"/>
    </location>
</feature>
<keyword evidence="3" id="KW-0472">Membrane</keyword>